<organism evidence="13 14">
    <name type="scientific">Candidatus Geothrix skivensis</name>
    <dbReference type="NCBI Taxonomy" id="2954439"/>
    <lineage>
        <taxon>Bacteria</taxon>
        <taxon>Pseudomonadati</taxon>
        <taxon>Acidobacteriota</taxon>
        <taxon>Holophagae</taxon>
        <taxon>Holophagales</taxon>
        <taxon>Holophagaceae</taxon>
        <taxon>Geothrix</taxon>
    </lineage>
</organism>
<evidence type="ECO:0000313" key="13">
    <source>
        <dbReference type="EMBL" id="MBK9795061.1"/>
    </source>
</evidence>
<evidence type="ECO:0000256" key="6">
    <source>
        <dbReference type="ARBA" id="ARBA00022695"/>
    </source>
</evidence>
<dbReference type="FunFam" id="2.170.120.12:FF:000001">
    <property type="entry name" value="DNA-directed RNA polymerase subunit alpha"/>
    <property type="match status" value="1"/>
</dbReference>
<gene>
    <name evidence="11" type="primary">rpoA</name>
    <name evidence="13" type="ORF">IPP58_00935</name>
</gene>
<evidence type="ECO:0000256" key="1">
    <source>
        <dbReference type="ARBA" id="ARBA00007123"/>
    </source>
</evidence>
<evidence type="ECO:0000259" key="12">
    <source>
        <dbReference type="SMART" id="SM00662"/>
    </source>
</evidence>
<sequence length="323" mass="35607">MLNLSDFQRPRFAEVTPGSLTDSYGEFVAYPFERGFATTVGHSVRRVLLSSIQGAAVTNVRIKGVMHEFTTLPGVWEDITHVLLNLKEVPFKLHSSEPQTVTISAKGEGTVTSAAIRCNQNVEVVDPNIHIATLGEEGELEIELVVCLGRGFITADRNHDESLGLGFIPMDANHSPILRVNYIVEPARVGQSTDYEKLTLQVWTNGAVNPKEAVSDAALILRDHFLVFARQDEDFTEMEMGAATLGSEAANTWLGKSVEELELSVRANNCLRNANITTIGELVQRTEAELMKTKNFGKKSLQEIKDELARIGLSLGMRLEQEV</sequence>
<dbReference type="GO" id="GO:0005737">
    <property type="term" value="C:cytoplasm"/>
    <property type="evidence" value="ECO:0007669"/>
    <property type="project" value="UniProtKB-ARBA"/>
</dbReference>
<dbReference type="SUPFAM" id="SSF55257">
    <property type="entry name" value="RBP11-like subunits of RNA polymerase"/>
    <property type="match status" value="1"/>
</dbReference>
<feature type="domain" description="DNA-directed RNA polymerase RpoA/D/Rpb3-type" evidence="12">
    <location>
        <begin position="24"/>
        <end position="231"/>
    </location>
</feature>
<dbReference type="CDD" id="cd06928">
    <property type="entry name" value="RNAP_alpha_NTD"/>
    <property type="match status" value="1"/>
</dbReference>
<dbReference type="HAMAP" id="MF_00059">
    <property type="entry name" value="RNApol_bact_RpoA"/>
    <property type="match status" value="1"/>
</dbReference>
<dbReference type="Pfam" id="PF01193">
    <property type="entry name" value="RNA_pol_L"/>
    <property type="match status" value="1"/>
</dbReference>
<dbReference type="GO" id="GO:0003677">
    <property type="term" value="F:DNA binding"/>
    <property type="evidence" value="ECO:0007669"/>
    <property type="project" value="UniProtKB-UniRule"/>
</dbReference>
<dbReference type="GO" id="GO:0003899">
    <property type="term" value="F:DNA-directed RNA polymerase activity"/>
    <property type="evidence" value="ECO:0007669"/>
    <property type="project" value="UniProtKB-UniRule"/>
</dbReference>
<evidence type="ECO:0000256" key="10">
    <source>
        <dbReference type="ARBA" id="ARBA00048552"/>
    </source>
</evidence>
<dbReference type="InterPro" id="IPR011773">
    <property type="entry name" value="DNA-dir_RpoA"/>
</dbReference>
<feature type="region of interest" description="Alpha N-terminal domain (alpha-NTD)" evidence="11">
    <location>
        <begin position="1"/>
        <end position="233"/>
    </location>
</feature>
<comment type="domain">
    <text evidence="11">The N-terminal domain is essential for RNAP assembly and basal transcription, whereas the C-terminal domain is involved in interaction with transcriptional regulators and with upstream promoter elements.</text>
</comment>
<evidence type="ECO:0000256" key="3">
    <source>
        <dbReference type="ARBA" id="ARBA00015972"/>
    </source>
</evidence>
<feature type="region of interest" description="Alpha C-terminal domain (alpha-CTD)" evidence="11">
    <location>
        <begin position="249"/>
        <end position="323"/>
    </location>
</feature>
<dbReference type="InterPro" id="IPR011260">
    <property type="entry name" value="RNAP_asu_C"/>
</dbReference>
<evidence type="ECO:0000256" key="5">
    <source>
        <dbReference type="ARBA" id="ARBA00022679"/>
    </source>
</evidence>
<evidence type="ECO:0000256" key="7">
    <source>
        <dbReference type="ARBA" id="ARBA00023163"/>
    </source>
</evidence>
<protein>
    <recommendedName>
        <fullName evidence="3 11">DNA-directed RNA polymerase subunit alpha</fullName>
        <shortName evidence="11">RNAP subunit alpha</shortName>
        <ecNumber evidence="2 11">2.7.7.6</ecNumber>
    </recommendedName>
    <alternativeName>
        <fullName evidence="9 11">RNA polymerase subunit alpha</fullName>
    </alternativeName>
    <alternativeName>
        <fullName evidence="8 11">Transcriptase subunit alpha</fullName>
    </alternativeName>
</protein>
<dbReference type="NCBIfam" id="TIGR02027">
    <property type="entry name" value="rpoA"/>
    <property type="match status" value="1"/>
</dbReference>
<dbReference type="AlphaFoldDB" id="A0A9D7XFF6"/>
<comment type="catalytic activity">
    <reaction evidence="10 11">
        <text>RNA(n) + a ribonucleoside 5'-triphosphate = RNA(n+1) + diphosphate</text>
        <dbReference type="Rhea" id="RHEA:21248"/>
        <dbReference type="Rhea" id="RHEA-COMP:14527"/>
        <dbReference type="Rhea" id="RHEA-COMP:17342"/>
        <dbReference type="ChEBI" id="CHEBI:33019"/>
        <dbReference type="ChEBI" id="CHEBI:61557"/>
        <dbReference type="ChEBI" id="CHEBI:140395"/>
        <dbReference type="EC" id="2.7.7.6"/>
    </reaction>
</comment>
<keyword evidence="6 11" id="KW-0548">Nucleotidyltransferase</keyword>
<dbReference type="NCBIfam" id="NF003513">
    <property type="entry name" value="PRK05182.1-2"/>
    <property type="match status" value="1"/>
</dbReference>
<dbReference type="EC" id="2.7.7.6" evidence="2 11"/>
<dbReference type="NCBIfam" id="NF003519">
    <property type="entry name" value="PRK05182.2-5"/>
    <property type="match status" value="1"/>
</dbReference>
<dbReference type="SMART" id="SM00662">
    <property type="entry name" value="RPOLD"/>
    <property type="match status" value="1"/>
</dbReference>
<dbReference type="InterPro" id="IPR036603">
    <property type="entry name" value="RBP11-like"/>
</dbReference>
<evidence type="ECO:0000256" key="4">
    <source>
        <dbReference type="ARBA" id="ARBA00022478"/>
    </source>
</evidence>
<dbReference type="EMBL" id="JADKIO010000002">
    <property type="protein sequence ID" value="MBK9795061.1"/>
    <property type="molecule type" value="Genomic_DNA"/>
</dbReference>
<dbReference type="InterPro" id="IPR011263">
    <property type="entry name" value="DNA-dir_RNA_pol_RpoA/D/Rpb3"/>
</dbReference>
<dbReference type="GO" id="GO:0046983">
    <property type="term" value="F:protein dimerization activity"/>
    <property type="evidence" value="ECO:0007669"/>
    <property type="project" value="InterPro"/>
</dbReference>
<accession>A0A9D7XFF6</accession>
<comment type="subunit">
    <text evidence="11">Homodimer. The RNAP catalytic core consists of 2 alpha, 1 beta, 1 beta' and 1 omega subunit. When a sigma factor is associated with the core the holoenzyme is formed, which can initiate transcription.</text>
</comment>
<dbReference type="Proteomes" id="UP000886657">
    <property type="component" value="Unassembled WGS sequence"/>
</dbReference>
<dbReference type="SUPFAM" id="SSF56553">
    <property type="entry name" value="Insert subdomain of RNA polymerase alpha subunit"/>
    <property type="match status" value="1"/>
</dbReference>
<dbReference type="GO" id="GO:0006351">
    <property type="term" value="P:DNA-templated transcription"/>
    <property type="evidence" value="ECO:0007669"/>
    <property type="project" value="UniProtKB-UniRule"/>
</dbReference>
<name>A0A9D7XFF6_9BACT</name>
<dbReference type="Gene3D" id="2.170.120.12">
    <property type="entry name" value="DNA-directed RNA polymerase, insert domain"/>
    <property type="match status" value="1"/>
</dbReference>
<dbReference type="FunFam" id="1.10.150.20:FF:000001">
    <property type="entry name" value="DNA-directed RNA polymerase subunit alpha"/>
    <property type="match status" value="1"/>
</dbReference>
<keyword evidence="5 11" id="KW-0808">Transferase</keyword>
<keyword evidence="7 11" id="KW-0804">Transcription</keyword>
<evidence type="ECO:0000256" key="8">
    <source>
        <dbReference type="ARBA" id="ARBA00032524"/>
    </source>
</evidence>
<evidence type="ECO:0000256" key="9">
    <source>
        <dbReference type="ARBA" id="ARBA00033070"/>
    </source>
</evidence>
<dbReference type="Gene3D" id="3.30.1360.10">
    <property type="entry name" value="RNA polymerase, RBP11-like subunit"/>
    <property type="match status" value="1"/>
</dbReference>
<comment type="function">
    <text evidence="11">DNA-dependent RNA polymerase catalyzes the transcription of DNA into RNA using the four ribonucleoside triphosphates as substrates.</text>
</comment>
<evidence type="ECO:0000256" key="11">
    <source>
        <dbReference type="HAMAP-Rule" id="MF_00059"/>
    </source>
</evidence>
<dbReference type="InterPro" id="IPR036643">
    <property type="entry name" value="RNApol_insert_sf"/>
</dbReference>
<dbReference type="Gene3D" id="1.10.150.20">
    <property type="entry name" value="5' to 3' exonuclease, C-terminal subdomain"/>
    <property type="match status" value="1"/>
</dbReference>
<evidence type="ECO:0000313" key="14">
    <source>
        <dbReference type="Proteomes" id="UP000886657"/>
    </source>
</evidence>
<evidence type="ECO:0000256" key="2">
    <source>
        <dbReference type="ARBA" id="ARBA00012418"/>
    </source>
</evidence>
<reference evidence="13" key="1">
    <citation type="submission" date="2020-10" db="EMBL/GenBank/DDBJ databases">
        <title>Connecting structure to function with the recovery of over 1000 high-quality activated sludge metagenome-assembled genomes encoding full-length rRNA genes using long-read sequencing.</title>
        <authorList>
            <person name="Singleton C.M."/>
            <person name="Petriglieri F."/>
            <person name="Kristensen J.M."/>
            <person name="Kirkegaard R.H."/>
            <person name="Michaelsen T.Y."/>
            <person name="Andersen M.H."/>
            <person name="Karst S.M."/>
            <person name="Dueholm M.S."/>
            <person name="Nielsen P.H."/>
            <person name="Albertsen M."/>
        </authorList>
    </citation>
    <scope>NUCLEOTIDE SEQUENCE</scope>
    <source>
        <strain evidence="13">Skiv_18-Q3-R9-52_MAXAC.067</strain>
    </source>
</reference>
<comment type="similarity">
    <text evidence="1 11">Belongs to the RNA polymerase alpha chain family.</text>
</comment>
<comment type="caution">
    <text evidence="13">The sequence shown here is derived from an EMBL/GenBank/DDBJ whole genome shotgun (WGS) entry which is preliminary data.</text>
</comment>
<dbReference type="InterPro" id="IPR011262">
    <property type="entry name" value="DNA-dir_RNA_pol_insert"/>
</dbReference>
<dbReference type="SUPFAM" id="SSF47789">
    <property type="entry name" value="C-terminal domain of RNA polymerase alpha subunit"/>
    <property type="match status" value="1"/>
</dbReference>
<dbReference type="GO" id="GO:0000428">
    <property type="term" value="C:DNA-directed RNA polymerase complex"/>
    <property type="evidence" value="ECO:0007669"/>
    <property type="project" value="UniProtKB-KW"/>
</dbReference>
<dbReference type="Pfam" id="PF03118">
    <property type="entry name" value="RNA_pol_A_CTD"/>
    <property type="match status" value="1"/>
</dbReference>
<dbReference type="Pfam" id="PF01000">
    <property type="entry name" value="RNA_pol_A_bac"/>
    <property type="match status" value="1"/>
</dbReference>
<keyword evidence="4 11" id="KW-0240">DNA-directed RNA polymerase</keyword>
<proteinExistence type="inferred from homology"/>